<dbReference type="AlphaFoldDB" id="A0AAV4T353"/>
<proteinExistence type="predicted"/>
<feature type="chain" id="PRO_5043338174" evidence="1">
    <location>
        <begin position="20"/>
        <end position="123"/>
    </location>
</feature>
<evidence type="ECO:0000313" key="3">
    <source>
        <dbReference type="Proteomes" id="UP001054945"/>
    </source>
</evidence>
<gene>
    <name evidence="2" type="ORF">CEXT_790551</name>
</gene>
<keyword evidence="1" id="KW-0732">Signal</keyword>
<keyword evidence="3" id="KW-1185">Reference proteome</keyword>
<evidence type="ECO:0000313" key="2">
    <source>
        <dbReference type="EMBL" id="GIY39117.1"/>
    </source>
</evidence>
<dbReference type="Proteomes" id="UP001054945">
    <property type="component" value="Unassembled WGS sequence"/>
</dbReference>
<comment type="caution">
    <text evidence="2">The sequence shown here is derived from an EMBL/GenBank/DDBJ whole genome shotgun (WGS) entry which is preliminary data.</text>
</comment>
<accession>A0AAV4T353</accession>
<protein>
    <submittedName>
        <fullName evidence="2">Uncharacterized protein</fullName>
    </submittedName>
</protein>
<sequence length="123" mass="14088">MKILLLSAISTHVFRGVLSENFCAPSILQSLIDFAYPGVTKYNRNRTITSSRYIIIHGKKLPPALKTRDGVKAKIPQTIEVRQIHSYESARDREIFLECPYKVSGLPTDRMKDYRDKQVFSIS</sequence>
<name>A0AAV4T353_CAEEX</name>
<reference evidence="2 3" key="1">
    <citation type="submission" date="2021-06" db="EMBL/GenBank/DDBJ databases">
        <title>Caerostris extrusa draft genome.</title>
        <authorList>
            <person name="Kono N."/>
            <person name="Arakawa K."/>
        </authorList>
    </citation>
    <scope>NUCLEOTIDE SEQUENCE [LARGE SCALE GENOMIC DNA]</scope>
</reference>
<organism evidence="2 3">
    <name type="scientific">Caerostris extrusa</name>
    <name type="common">Bark spider</name>
    <name type="synonym">Caerostris bankana</name>
    <dbReference type="NCBI Taxonomy" id="172846"/>
    <lineage>
        <taxon>Eukaryota</taxon>
        <taxon>Metazoa</taxon>
        <taxon>Ecdysozoa</taxon>
        <taxon>Arthropoda</taxon>
        <taxon>Chelicerata</taxon>
        <taxon>Arachnida</taxon>
        <taxon>Araneae</taxon>
        <taxon>Araneomorphae</taxon>
        <taxon>Entelegynae</taxon>
        <taxon>Araneoidea</taxon>
        <taxon>Araneidae</taxon>
        <taxon>Caerostris</taxon>
    </lineage>
</organism>
<dbReference type="EMBL" id="BPLR01010408">
    <property type="protein sequence ID" value="GIY39117.1"/>
    <property type="molecule type" value="Genomic_DNA"/>
</dbReference>
<feature type="signal peptide" evidence="1">
    <location>
        <begin position="1"/>
        <end position="19"/>
    </location>
</feature>
<evidence type="ECO:0000256" key="1">
    <source>
        <dbReference type="SAM" id="SignalP"/>
    </source>
</evidence>